<evidence type="ECO:0000256" key="1">
    <source>
        <dbReference type="SAM" id="MobiDB-lite"/>
    </source>
</evidence>
<protein>
    <submittedName>
        <fullName evidence="2">Uncharacterized protein</fullName>
    </submittedName>
</protein>
<dbReference type="Proteomes" id="UP000230069">
    <property type="component" value="Unassembled WGS sequence"/>
</dbReference>
<organism evidence="2 3">
    <name type="scientific">Aquilegia coerulea</name>
    <name type="common">Rocky mountain columbine</name>
    <dbReference type="NCBI Taxonomy" id="218851"/>
    <lineage>
        <taxon>Eukaryota</taxon>
        <taxon>Viridiplantae</taxon>
        <taxon>Streptophyta</taxon>
        <taxon>Embryophyta</taxon>
        <taxon>Tracheophyta</taxon>
        <taxon>Spermatophyta</taxon>
        <taxon>Magnoliopsida</taxon>
        <taxon>Ranunculales</taxon>
        <taxon>Ranunculaceae</taxon>
        <taxon>Thalictroideae</taxon>
        <taxon>Aquilegia</taxon>
    </lineage>
</organism>
<dbReference type="STRING" id="218851.A0A2G5C546"/>
<feature type="region of interest" description="Disordered" evidence="1">
    <location>
        <begin position="54"/>
        <end position="73"/>
    </location>
</feature>
<reference evidence="2 3" key="1">
    <citation type="submission" date="2017-09" db="EMBL/GenBank/DDBJ databases">
        <title>WGS assembly of Aquilegia coerulea Goldsmith.</title>
        <authorList>
            <person name="Hodges S."/>
            <person name="Kramer E."/>
            <person name="Nordborg M."/>
            <person name="Tomkins J."/>
            <person name="Borevitz J."/>
            <person name="Derieg N."/>
            <person name="Yan J."/>
            <person name="Mihaltcheva S."/>
            <person name="Hayes R.D."/>
            <person name="Rokhsar D."/>
        </authorList>
    </citation>
    <scope>NUCLEOTIDE SEQUENCE [LARGE SCALE GENOMIC DNA]</scope>
    <source>
        <strain evidence="3">cv. Goldsmith</strain>
    </source>
</reference>
<sequence>MHSRHRNTGGAGGFRSNTLGMGGLAASRISPDTSLPRNFSAAAAAGYNRSFSGRMLPNNNNSNNNKPYVSTHPLPPRRADILMEAGRLATEYLVSQGVLPPIVLSDKWSKNAIMEFQLATDSKTSALARLGNGVPEPSGLRNQIRARRRMGSDWGRDNKKNGFFPDKAPNTSADISLETDQPLVSGQWNHDERRPAPFINDAIANNLPSKTEILVGDSESEIRNFEEYPDDSSLKAITSTTGGELPSETDPKPSNASDEVNISNMETDETKISNIETGEMNNSTSIDVLENQSDLDDPSMLHQPMETDVITKNGSDLLRHCSFAKVPTKTRSSLTIKGSKVETVLMTGELGNTCDIPSPEGPKISGEEDPSVSLSNFMLVNPNQYSKCSDSDAFRAPSIQAVEDAGVLGSALALEKGECATSLSLLDRPAVYEQAPGQGLSELPRCNSVVKDRGDKRALEADDVTEGSKKLREWPSSTDEFFHLHTFTTPSHSHMRTAPDVEVIEVDDQDRLFDVSFLPRGGSESGIESKEEKQLFPSSFKICDLNLMESSDMTETRDSAAVYGLPSTMEAKEGVQVDVGLSISNSCSRSDDYNRSTVDAKEVEIVEVEDDATKEGEDFDTSERKTEIQHSSLENFPNHMDTGGDLPDTQEGYGLMISELLGNDISNCSSVPGDISSLHTEMGLHNGAEILDDDDPIYLSLGEIPISFLGGWEQPTGPFQKPF</sequence>
<dbReference type="AlphaFoldDB" id="A0A2G5C546"/>
<dbReference type="EMBL" id="KZ305110">
    <property type="protein sequence ID" value="PIA26409.1"/>
    <property type="molecule type" value="Genomic_DNA"/>
</dbReference>
<keyword evidence="3" id="KW-1185">Reference proteome</keyword>
<dbReference type="FunCoup" id="A0A2G5C546">
    <property type="interactions" value="2820"/>
</dbReference>
<dbReference type="PANTHER" id="PTHR36056">
    <property type="entry name" value="PROTEIN, PUTATIVE-RELATED"/>
    <property type="match status" value="1"/>
</dbReference>
<feature type="compositionally biased region" description="Polar residues" evidence="1">
    <location>
        <begin position="252"/>
        <end position="265"/>
    </location>
</feature>
<proteinExistence type="predicted"/>
<dbReference type="InterPro" id="IPR040276">
    <property type="entry name" value="At4g26450-like"/>
</dbReference>
<dbReference type="EMBL" id="KZ305110">
    <property type="protein sequence ID" value="PIA26410.1"/>
    <property type="molecule type" value="Genomic_DNA"/>
</dbReference>
<feature type="region of interest" description="Disordered" evidence="1">
    <location>
        <begin position="152"/>
        <end position="174"/>
    </location>
</feature>
<gene>
    <name evidence="2" type="ORF">AQUCO_09300007v1</name>
</gene>
<feature type="region of interest" description="Disordered" evidence="1">
    <location>
        <begin position="233"/>
        <end position="273"/>
    </location>
</feature>
<dbReference type="PANTHER" id="PTHR36056:SF1">
    <property type="entry name" value="PROTEIN, PUTATIVE-RELATED"/>
    <property type="match status" value="1"/>
</dbReference>
<dbReference type="OrthoDB" id="765741at2759"/>
<evidence type="ECO:0000313" key="3">
    <source>
        <dbReference type="Proteomes" id="UP000230069"/>
    </source>
</evidence>
<evidence type="ECO:0000313" key="2">
    <source>
        <dbReference type="EMBL" id="PIA26409.1"/>
    </source>
</evidence>
<name>A0A2G5C546_AQUCA</name>
<accession>A0A2G5C546</accession>